<dbReference type="InterPro" id="IPR053819">
    <property type="entry name" value="TEADIR3_omega_loop"/>
</dbReference>
<evidence type="ECO:0000313" key="2">
    <source>
        <dbReference type="EMBL" id="KAA8582214.1"/>
    </source>
</evidence>
<comment type="caution">
    <text evidence="2">The sequence shown here is derived from an EMBL/GenBank/DDBJ whole genome shotgun (WGS) entry which is preliminary data.</text>
</comment>
<protein>
    <recommendedName>
        <fullName evidence="4">Family with sequence similarity 181 member A</fullName>
    </recommendedName>
</protein>
<feature type="compositionally biased region" description="Basic and acidic residues" evidence="1">
    <location>
        <begin position="116"/>
        <end position="129"/>
    </location>
</feature>
<dbReference type="InterPro" id="IPR029359">
    <property type="entry name" value="FAM181"/>
</dbReference>
<sequence length="294" mass="32994">MANADSEVKTLLNFVNLASSDIKAALDKSAPCRRSVDHRKYLQKQLKRFSQKYSRVPRCHTHRSAEYGCAKAVGTVHQSVKATEKAISDSRCVENVGSAVEQVPMRKRQLPASFWEEPKLTQTKREHSHLGLKKKPAGTPEGSENEKRKMSCDDAKALSASSRRSSADKETMKLDLTSHHCVSVCGCCPFQYHGHQVLHSHIVVPHPPLGLWSKTADTERPVHHYGQKIHTHVVVKPIPTKPTVQSPIFKGRIMQRYPPIFVFLQQAERSGCCQIINSLHIPSPDGRDHRLNIP</sequence>
<dbReference type="EMBL" id="VOFY01000020">
    <property type="protein sequence ID" value="KAA8582214.1"/>
    <property type="molecule type" value="Genomic_DNA"/>
</dbReference>
<feature type="compositionally biased region" description="Basic and acidic residues" evidence="1">
    <location>
        <begin position="144"/>
        <end position="156"/>
    </location>
</feature>
<evidence type="ECO:0008006" key="4">
    <source>
        <dbReference type="Google" id="ProtNLM"/>
    </source>
</evidence>
<proteinExistence type="predicted"/>
<evidence type="ECO:0000313" key="3">
    <source>
        <dbReference type="Proteomes" id="UP000327493"/>
    </source>
</evidence>
<dbReference type="PANTHER" id="PTHR33766">
    <property type="entry name" value="PROTEIN FAM181B"/>
    <property type="match status" value="1"/>
</dbReference>
<dbReference type="PANTHER" id="PTHR33766:SF1">
    <property type="entry name" value="PROTEIN FAM181A"/>
    <property type="match status" value="1"/>
</dbReference>
<name>A0A5J5CKE9_9PERO</name>
<feature type="region of interest" description="Disordered" evidence="1">
    <location>
        <begin position="114"/>
        <end position="168"/>
    </location>
</feature>
<dbReference type="Pfam" id="PF15238">
    <property type="entry name" value="TEADIR3"/>
    <property type="match status" value="1"/>
</dbReference>
<organism evidence="2 3">
    <name type="scientific">Etheostoma spectabile</name>
    <name type="common">orangethroat darter</name>
    <dbReference type="NCBI Taxonomy" id="54343"/>
    <lineage>
        <taxon>Eukaryota</taxon>
        <taxon>Metazoa</taxon>
        <taxon>Chordata</taxon>
        <taxon>Craniata</taxon>
        <taxon>Vertebrata</taxon>
        <taxon>Euteleostomi</taxon>
        <taxon>Actinopterygii</taxon>
        <taxon>Neopterygii</taxon>
        <taxon>Teleostei</taxon>
        <taxon>Neoteleostei</taxon>
        <taxon>Acanthomorphata</taxon>
        <taxon>Eupercaria</taxon>
        <taxon>Perciformes</taxon>
        <taxon>Percoidei</taxon>
        <taxon>Percidae</taxon>
        <taxon>Etheostomatinae</taxon>
        <taxon>Etheostoma</taxon>
    </lineage>
</organism>
<accession>A0A5J5CKE9</accession>
<keyword evidence="3" id="KW-1185">Reference proteome</keyword>
<reference evidence="2 3" key="1">
    <citation type="submission" date="2019-08" db="EMBL/GenBank/DDBJ databases">
        <title>A chromosome-level genome assembly, high-density linkage maps, and genome scans reveal the genomic architecture of hybrid incompatibilities underlying speciation via character displacement in darters (Percidae: Etheostominae).</title>
        <authorList>
            <person name="Moran R.L."/>
            <person name="Catchen J.M."/>
            <person name="Fuller R.C."/>
        </authorList>
    </citation>
    <scope>NUCLEOTIDE SEQUENCE [LARGE SCALE GENOMIC DNA]</scope>
    <source>
        <strain evidence="2">EspeVRDwgs_2016</strain>
        <tissue evidence="2">Muscle</tissue>
    </source>
</reference>
<dbReference type="Proteomes" id="UP000327493">
    <property type="component" value="Chromosome 20"/>
</dbReference>
<gene>
    <name evidence="2" type="ORF">FQN60_008954</name>
</gene>
<evidence type="ECO:0000256" key="1">
    <source>
        <dbReference type="SAM" id="MobiDB-lite"/>
    </source>
</evidence>
<dbReference type="AlphaFoldDB" id="A0A5J5CKE9"/>